<dbReference type="EMBL" id="CYXZ01000022">
    <property type="protein sequence ID" value="CUN24298.1"/>
    <property type="molecule type" value="Genomic_DNA"/>
</dbReference>
<sequence>MKAFWYNDDRKNVCGIKIRELRKEKHISTKKLEIIFYVLSDYIFVQ</sequence>
<name>A0A173VEE5_9FIRM</name>
<dbReference type="AlphaFoldDB" id="A0A173VEE5"/>
<dbReference type="STRING" id="166486.ERS852572_02793"/>
<organism evidence="1 2">
    <name type="scientific">Roseburia intestinalis</name>
    <dbReference type="NCBI Taxonomy" id="166486"/>
    <lineage>
        <taxon>Bacteria</taxon>
        <taxon>Bacillati</taxon>
        <taxon>Bacillota</taxon>
        <taxon>Clostridia</taxon>
        <taxon>Lachnospirales</taxon>
        <taxon>Lachnospiraceae</taxon>
        <taxon>Roseburia</taxon>
    </lineage>
</organism>
<reference evidence="1 2" key="1">
    <citation type="submission" date="2015-09" db="EMBL/GenBank/DDBJ databases">
        <authorList>
            <consortium name="Pathogen Informatics"/>
        </authorList>
    </citation>
    <scope>NUCLEOTIDE SEQUENCE [LARGE SCALE GENOMIC DNA]</scope>
    <source>
        <strain evidence="1 2">2789STDY5834960</strain>
    </source>
</reference>
<evidence type="ECO:0000313" key="1">
    <source>
        <dbReference type="EMBL" id="CUN24298.1"/>
    </source>
</evidence>
<dbReference type="PaxDb" id="166486-ERS852572_02793"/>
<accession>A0A173VEE5</accession>
<proteinExistence type="predicted"/>
<evidence type="ECO:0000313" key="2">
    <source>
        <dbReference type="Proteomes" id="UP000095350"/>
    </source>
</evidence>
<dbReference type="RefSeq" id="WP_172681909.1">
    <property type="nucleotide sequence ID" value="NZ_CABIYH010000022.1"/>
</dbReference>
<gene>
    <name evidence="1" type="ORF">ERS852572_02793</name>
</gene>
<dbReference type="Proteomes" id="UP000095350">
    <property type="component" value="Unassembled WGS sequence"/>
</dbReference>
<protein>
    <submittedName>
        <fullName evidence="1">Uncharacterized protein</fullName>
    </submittedName>
</protein>